<gene>
    <name evidence="2" type="ORF">LY71_10858</name>
</gene>
<sequence>MTGGTATRPPRTGVAIGVLRLAGAVLLAAIAVIHVYLWQQGYSGIEVIGPAFLVQAVLGAGGALLLLVAPPRLVSWAAVLGALFAAGSLAALLVSTTVGLFGFVESTVATLWWESFWVEVAAVVVLVTLAVLARRRAAR</sequence>
<organism evidence="2 3">
    <name type="scientific">Geodermatophilus tzadiensis</name>
    <dbReference type="NCBI Taxonomy" id="1137988"/>
    <lineage>
        <taxon>Bacteria</taxon>
        <taxon>Bacillati</taxon>
        <taxon>Actinomycetota</taxon>
        <taxon>Actinomycetes</taxon>
        <taxon>Geodermatophilales</taxon>
        <taxon>Geodermatophilaceae</taxon>
        <taxon>Geodermatophilus</taxon>
    </lineage>
</organism>
<keyword evidence="1" id="KW-0812">Transmembrane</keyword>
<reference evidence="2 3" key="1">
    <citation type="submission" date="2018-03" db="EMBL/GenBank/DDBJ databases">
        <title>Genomic Encyclopedia of Archaeal and Bacterial Type Strains, Phase II (KMG-II): from individual species to whole genera.</title>
        <authorList>
            <person name="Goeker M."/>
        </authorList>
    </citation>
    <scope>NUCLEOTIDE SEQUENCE [LARGE SCALE GENOMIC DNA]</scope>
    <source>
        <strain evidence="2 3">DSM 45416</strain>
    </source>
</reference>
<feature type="transmembrane region" description="Helical" evidence="1">
    <location>
        <begin position="12"/>
        <end position="36"/>
    </location>
</feature>
<evidence type="ECO:0000313" key="2">
    <source>
        <dbReference type="EMBL" id="PRY48680.1"/>
    </source>
</evidence>
<dbReference type="RefSeq" id="WP_245887853.1">
    <property type="nucleotide sequence ID" value="NZ_PVTG01000008.1"/>
</dbReference>
<dbReference type="Proteomes" id="UP000239210">
    <property type="component" value="Unassembled WGS sequence"/>
</dbReference>
<dbReference type="AlphaFoldDB" id="A0A2T0TSR1"/>
<comment type="caution">
    <text evidence="2">The sequence shown here is derived from an EMBL/GenBank/DDBJ whole genome shotgun (WGS) entry which is preliminary data.</text>
</comment>
<feature type="transmembrane region" description="Helical" evidence="1">
    <location>
        <begin position="76"/>
        <end position="104"/>
    </location>
</feature>
<feature type="transmembrane region" description="Helical" evidence="1">
    <location>
        <begin position="116"/>
        <end position="133"/>
    </location>
</feature>
<feature type="transmembrane region" description="Helical" evidence="1">
    <location>
        <begin position="48"/>
        <end position="69"/>
    </location>
</feature>
<keyword evidence="1" id="KW-1133">Transmembrane helix</keyword>
<evidence type="ECO:0000256" key="1">
    <source>
        <dbReference type="SAM" id="Phobius"/>
    </source>
</evidence>
<dbReference type="EMBL" id="PVTG01000008">
    <property type="protein sequence ID" value="PRY48680.1"/>
    <property type="molecule type" value="Genomic_DNA"/>
</dbReference>
<accession>A0A2T0TSR1</accession>
<keyword evidence="1" id="KW-0472">Membrane</keyword>
<proteinExistence type="predicted"/>
<keyword evidence="3" id="KW-1185">Reference proteome</keyword>
<name>A0A2T0TSR1_9ACTN</name>
<protein>
    <submittedName>
        <fullName evidence="2">Uncharacterized protein</fullName>
    </submittedName>
</protein>
<evidence type="ECO:0000313" key="3">
    <source>
        <dbReference type="Proteomes" id="UP000239210"/>
    </source>
</evidence>